<dbReference type="EMBL" id="KQ976724">
    <property type="protein sequence ID" value="KYM76649.1"/>
    <property type="molecule type" value="Genomic_DNA"/>
</dbReference>
<reference evidence="1 2" key="1">
    <citation type="submission" date="2015-09" db="EMBL/GenBank/DDBJ databases">
        <title>Atta colombica WGS genome.</title>
        <authorList>
            <person name="Nygaard S."/>
            <person name="Hu H."/>
            <person name="Boomsma J."/>
            <person name="Zhang G."/>
        </authorList>
    </citation>
    <scope>NUCLEOTIDE SEQUENCE [LARGE SCALE GENOMIC DNA]</scope>
    <source>
        <strain evidence="1">Treedump-2</strain>
        <tissue evidence="1">Whole body</tissue>
    </source>
</reference>
<keyword evidence="2" id="KW-1185">Reference proteome</keyword>
<dbReference type="AlphaFoldDB" id="A0A151HZ54"/>
<proteinExistence type="predicted"/>
<dbReference type="Proteomes" id="UP000078540">
    <property type="component" value="Unassembled WGS sequence"/>
</dbReference>
<gene>
    <name evidence="1" type="ORF">ALC53_12944</name>
</gene>
<protein>
    <submittedName>
        <fullName evidence="1">Uncharacterized protein</fullName>
    </submittedName>
</protein>
<evidence type="ECO:0000313" key="2">
    <source>
        <dbReference type="Proteomes" id="UP000078540"/>
    </source>
</evidence>
<name>A0A151HZ54_9HYME</name>
<accession>A0A151HZ54</accession>
<evidence type="ECO:0000313" key="1">
    <source>
        <dbReference type="EMBL" id="KYM76649.1"/>
    </source>
</evidence>
<sequence>MNRVLSFTESAVLSYGPALATAIIPINIDSRHISRVRNSESVPERFNSDLILAKSSPSRSKDKAGLTARTRRRFQDLLAVRRRRRRRRRREVELEATGSISRGVYLCVASHDEDKAGCTWAPSSRSVVTPGGLNRG</sequence>
<organism evidence="1 2">
    <name type="scientific">Atta colombica</name>
    <dbReference type="NCBI Taxonomy" id="520822"/>
    <lineage>
        <taxon>Eukaryota</taxon>
        <taxon>Metazoa</taxon>
        <taxon>Ecdysozoa</taxon>
        <taxon>Arthropoda</taxon>
        <taxon>Hexapoda</taxon>
        <taxon>Insecta</taxon>
        <taxon>Pterygota</taxon>
        <taxon>Neoptera</taxon>
        <taxon>Endopterygota</taxon>
        <taxon>Hymenoptera</taxon>
        <taxon>Apocrita</taxon>
        <taxon>Aculeata</taxon>
        <taxon>Formicoidea</taxon>
        <taxon>Formicidae</taxon>
        <taxon>Myrmicinae</taxon>
        <taxon>Atta</taxon>
    </lineage>
</organism>